<dbReference type="Gene3D" id="1.20.1440.60">
    <property type="entry name" value="23S rRNA-intervening sequence"/>
    <property type="match status" value="1"/>
</dbReference>
<dbReference type="Proteomes" id="UP000707356">
    <property type="component" value="Unassembled WGS sequence"/>
</dbReference>
<dbReference type="EMBL" id="JAHHHV010000044">
    <property type="protein sequence ID" value="MBW4465472.1"/>
    <property type="molecule type" value="Genomic_DNA"/>
</dbReference>
<name>A0A951P9K8_9CYAN</name>
<dbReference type="InterPro" id="IPR036583">
    <property type="entry name" value="23S_rRNA_IVS_sf"/>
</dbReference>
<accession>A0A951P9K8</accession>
<dbReference type="SUPFAM" id="SSF158446">
    <property type="entry name" value="IVS-encoded protein-like"/>
    <property type="match status" value="1"/>
</dbReference>
<organism evidence="2 3">
    <name type="scientific">Pegethrix bostrychoides GSE-TBD4-15B</name>
    <dbReference type="NCBI Taxonomy" id="2839662"/>
    <lineage>
        <taxon>Bacteria</taxon>
        <taxon>Bacillati</taxon>
        <taxon>Cyanobacteriota</taxon>
        <taxon>Cyanophyceae</taxon>
        <taxon>Oculatellales</taxon>
        <taxon>Oculatellaceae</taxon>
        <taxon>Pegethrix</taxon>
    </lineage>
</organism>
<reference evidence="2" key="1">
    <citation type="submission" date="2021-05" db="EMBL/GenBank/DDBJ databases">
        <authorList>
            <person name="Pietrasiak N."/>
            <person name="Ward R."/>
            <person name="Stajich J.E."/>
            <person name="Kurbessoian T."/>
        </authorList>
    </citation>
    <scope>NUCLEOTIDE SEQUENCE</scope>
    <source>
        <strain evidence="2">GSE-TBD4-15B</strain>
    </source>
</reference>
<feature type="domain" description="bAvd-like" evidence="1">
    <location>
        <begin position="7"/>
        <end position="109"/>
    </location>
</feature>
<protein>
    <submittedName>
        <fullName evidence="2">Diversity-generating retroelement protein Avd</fullName>
    </submittedName>
</protein>
<dbReference type="Pfam" id="PF22296">
    <property type="entry name" value="bAvd"/>
    <property type="match status" value="1"/>
</dbReference>
<comment type="caution">
    <text evidence="2">The sequence shown here is derived from an EMBL/GenBank/DDBJ whole genome shotgun (WGS) entry which is preliminary data.</text>
</comment>
<gene>
    <name evidence="2" type="primary">avd</name>
    <name evidence="2" type="ORF">KME07_08525</name>
</gene>
<dbReference type="InterPro" id="IPR055360">
    <property type="entry name" value="bAvd"/>
</dbReference>
<sequence>MPSELPIIQKTYDLIRWYIPILNRLPRNHKFLLGDRITAGLYDLLDALIQARYELNKLDHLEPLNAKLDILRHQTRLLLDFNLIRTERYEHAGQLMNAIGTDLGGWIKQQRQRQVIA</sequence>
<dbReference type="CDD" id="cd16376">
    <property type="entry name" value="Avd_like"/>
    <property type="match status" value="1"/>
</dbReference>
<dbReference type="AlphaFoldDB" id="A0A951P9K8"/>
<proteinExistence type="predicted"/>
<evidence type="ECO:0000313" key="2">
    <source>
        <dbReference type="EMBL" id="MBW4465472.1"/>
    </source>
</evidence>
<dbReference type="NCBIfam" id="NF033474">
    <property type="entry name" value="DivGenRetAVD"/>
    <property type="match status" value="1"/>
</dbReference>
<evidence type="ECO:0000313" key="3">
    <source>
        <dbReference type="Proteomes" id="UP000707356"/>
    </source>
</evidence>
<reference evidence="2" key="2">
    <citation type="journal article" date="2022" name="Microbiol. Resour. Announc.">
        <title>Metagenome Sequencing to Explore Phylogenomics of Terrestrial Cyanobacteria.</title>
        <authorList>
            <person name="Ward R.D."/>
            <person name="Stajich J.E."/>
            <person name="Johansen J.R."/>
            <person name="Huntemann M."/>
            <person name="Clum A."/>
            <person name="Foster B."/>
            <person name="Foster B."/>
            <person name="Roux S."/>
            <person name="Palaniappan K."/>
            <person name="Varghese N."/>
            <person name="Mukherjee S."/>
            <person name="Reddy T.B.K."/>
            <person name="Daum C."/>
            <person name="Copeland A."/>
            <person name="Chen I.A."/>
            <person name="Ivanova N.N."/>
            <person name="Kyrpides N.C."/>
            <person name="Shapiro N."/>
            <person name="Eloe-Fadrosh E.A."/>
            <person name="Pietrasiak N."/>
        </authorList>
    </citation>
    <scope>NUCLEOTIDE SEQUENCE</scope>
    <source>
        <strain evidence="2">GSE-TBD4-15B</strain>
    </source>
</reference>
<evidence type="ECO:0000259" key="1">
    <source>
        <dbReference type="Pfam" id="PF22296"/>
    </source>
</evidence>